<evidence type="ECO:0000313" key="2">
    <source>
        <dbReference type="EMBL" id="KUI57047.1"/>
    </source>
</evidence>
<feature type="region of interest" description="Disordered" evidence="1">
    <location>
        <begin position="38"/>
        <end position="82"/>
    </location>
</feature>
<reference evidence="3" key="1">
    <citation type="submission" date="2014-12" db="EMBL/GenBank/DDBJ databases">
        <title>Genome Sequence of Valsa Canker Pathogens Uncovers a Specific Adaption of Colonization on Woody Bark.</title>
        <authorList>
            <person name="Yin Z."/>
            <person name="Liu H."/>
            <person name="Gao X."/>
            <person name="Li Z."/>
            <person name="Song N."/>
            <person name="Ke X."/>
            <person name="Dai Q."/>
            <person name="Wu Y."/>
            <person name="Sun Y."/>
            <person name="Xu J.-R."/>
            <person name="Kang Z.K."/>
            <person name="Wang L."/>
            <person name="Huang L."/>
        </authorList>
    </citation>
    <scope>NUCLEOTIDE SEQUENCE [LARGE SCALE GENOMIC DNA]</scope>
    <source>
        <strain evidence="3">SXYL134</strain>
    </source>
</reference>
<sequence length="82" mass="8977">MADLPECFQPQTLDEFVTSYNNIRIHHLTYPAATQVNRKTATKGAITKPKGASRRSASSLGMTSIESRSVELLQPSSARLAE</sequence>
<accession>A0A194UZC8</accession>
<organism evidence="2 3">
    <name type="scientific">Cytospora mali</name>
    <name type="common">Apple Valsa canker fungus</name>
    <name type="synonym">Valsa mali</name>
    <dbReference type="NCBI Taxonomy" id="578113"/>
    <lineage>
        <taxon>Eukaryota</taxon>
        <taxon>Fungi</taxon>
        <taxon>Dikarya</taxon>
        <taxon>Ascomycota</taxon>
        <taxon>Pezizomycotina</taxon>
        <taxon>Sordariomycetes</taxon>
        <taxon>Sordariomycetidae</taxon>
        <taxon>Diaporthales</taxon>
        <taxon>Cytosporaceae</taxon>
        <taxon>Cytospora</taxon>
    </lineage>
</organism>
<dbReference type="EMBL" id="KN714695">
    <property type="protein sequence ID" value="KUI57047.1"/>
    <property type="molecule type" value="Genomic_DNA"/>
</dbReference>
<proteinExistence type="predicted"/>
<dbReference type="AlphaFoldDB" id="A0A194UZC8"/>
<keyword evidence="3" id="KW-1185">Reference proteome</keyword>
<gene>
    <name evidence="2" type="ORF">VP1G_10987</name>
</gene>
<feature type="compositionally biased region" description="Polar residues" evidence="1">
    <location>
        <begin position="55"/>
        <end position="67"/>
    </location>
</feature>
<name>A0A194UZC8_CYTMA</name>
<dbReference type="Proteomes" id="UP000078576">
    <property type="component" value="Unassembled WGS sequence"/>
</dbReference>
<evidence type="ECO:0000313" key="3">
    <source>
        <dbReference type="Proteomes" id="UP000078576"/>
    </source>
</evidence>
<evidence type="ECO:0000256" key="1">
    <source>
        <dbReference type="SAM" id="MobiDB-lite"/>
    </source>
</evidence>
<protein>
    <submittedName>
        <fullName evidence="2">Uncharacterized protein</fullName>
    </submittedName>
</protein>